<organism evidence="8 9">
    <name type="scientific">Salinicoccus kekensis</name>
    <dbReference type="NCBI Taxonomy" id="714307"/>
    <lineage>
        <taxon>Bacteria</taxon>
        <taxon>Bacillati</taxon>
        <taxon>Bacillota</taxon>
        <taxon>Bacilli</taxon>
        <taxon>Bacillales</taxon>
        <taxon>Staphylococcaceae</taxon>
        <taxon>Salinicoccus</taxon>
    </lineage>
</organism>
<accession>A0A285UUZ7</accession>
<dbReference type="RefSeq" id="WP_097042950.1">
    <property type="nucleotide sequence ID" value="NZ_OBQF01000009.1"/>
</dbReference>
<keyword evidence="4" id="KW-0560">Oxidoreductase</keyword>
<feature type="binding site" evidence="5">
    <location>
        <position position="87"/>
    </location>
    <ligand>
        <name>FMN</name>
        <dbReference type="ChEBI" id="CHEBI:58210"/>
    </ligand>
</feature>
<dbReference type="NCBIfam" id="NF004231">
    <property type="entry name" value="PRK05679.1"/>
    <property type="match status" value="1"/>
</dbReference>
<dbReference type="PANTHER" id="PTHR10851">
    <property type="entry name" value="PYRIDOXINE-5-PHOSPHATE OXIDASE"/>
    <property type="match status" value="1"/>
</dbReference>
<dbReference type="SUPFAM" id="SSF50475">
    <property type="entry name" value="FMN-binding split barrel"/>
    <property type="match status" value="1"/>
</dbReference>
<dbReference type="Pfam" id="PF01243">
    <property type="entry name" value="PNPOx_N"/>
    <property type="match status" value="1"/>
</dbReference>
<evidence type="ECO:0000256" key="3">
    <source>
        <dbReference type="ARBA" id="ARBA00022643"/>
    </source>
</evidence>
<gene>
    <name evidence="8" type="ORF">SAMN05878391_2648</name>
</gene>
<dbReference type="InterPro" id="IPR019576">
    <property type="entry name" value="Pyridoxamine_oxidase_dimer_C"/>
</dbReference>
<dbReference type="OrthoDB" id="9780392at2"/>
<evidence type="ECO:0000259" key="7">
    <source>
        <dbReference type="Pfam" id="PF10590"/>
    </source>
</evidence>
<evidence type="ECO:0000313" key="8">
    <source>
        <dbReference type="EMBL" id="SOC45198.1"/>
    </source>
</evidence>
<keyword evidence="9" id="KW-1185">Reference proteome</keyword>
<dbReference type="Proteomes" id="UP000219412">
    <property type="component" value="Unassembled WGS sequence"/>
</dbReference>
<feature type="binding site" evidence="5">
    <location>
        <position position="86"/>
    </location>
    <ligand>
        <name>FMN</name>
        <dbReference type="ChEBI" id="CHEBI:58210"/>
    </ligand>
</feature>
<feature type="domain" description="Pyridoxine 5'-phosphate oxidase dimerisation C-terminal" evidence="7">
    <location>
        <begin position="175"/>
        <end position="215"/>
    </location>
</feature>
<dbReference type="Pfam" id="PF10590">
    <property type="entry name" value="PNP_phzG_C"/>
    <property type="match status" value="1"/>
</dbReference>
<name>A0A285UUZ7_9STAP</name>
<evidence type="ECO:0000256" key="5">
    <source>
        <dbReference type="PIRSR" id="PIRSR000190-2"/>
    </source>
</evidence>
<dbReference type="InterPro" id="IPR011576">
    <property type="entry name" value="Pyridox_Oxase_N"/>
</dbReference>
<evidence type="ECO:0000259" key="6">
    <source>
        <dbReference type="Pfam" id="PF01243"/>
    </source>
</evidence>
<keyword evidence="3 5" id="KW-0288">FMN</keyword>
<dbReference type="PANTHER" id="PTHR10851:SF0">
    <property type="entry name" value="PYRIDOXINE-5'-PHOSPHATE OXIDASE"/>
    <property type="match status" value="1"/>
</dbReference>
<protein>
    <submittedName>
        <fullName evidence="8">Pyridoxamine 5'-phosphate oxidase</fullName>
    </submittedName>
</protein>
<keyword evidence="2" id="KW-0285">Flavoprotein</keyword>
<comment type="cofactor">
    <cofactor evidence="5">
        <name>FMN</name>
        <dbReference type="ChEBI" id="CHEBI:58210"/>
    </cofactor>
    <text evidence="5">Binds 1 FMN per subunit.</text>
</comment>
<evidence type="ECO:0000313" key="9">
    <source>
        <dbReference type="Proteomes" id="UP000219412"/>
    </source>
</evidence>
<reference evidence="9" key="1">
    <citation type="submission" date="2017-08" db="EMBL/GenBank/DDBJ databases">
        <authorList>
            <person name="Varghese N."/>
            <person name="Submissions S."/>
        </authorList>
    </citation>
    <scope>NUCLEOTIDE SEQUENCE [LARGE SCALE GENOMIC DNA]</scope>
    <source>
        <strain evidence="9">DSM 23173</strain>
    </source>
</reference>
<evidence type="ECO:0000256" key="2">
    <source>
        <dbReference type="ARBA" id="ARBA00022630"/>
    </source>
</evidence>
<dbReference type="InterPro" id="IPR012349">
    <property type="entry name" value="Split_barrel_FMN-bd"/>
</dbReference>
<dbReference type="GO" id="GO:0008615">
    <property type="term" value="P:pyridoxine biosynthetic process"/>
    <property type="evidence" value="ECO:0007669"/>
    <property type="project" value="InterPro"/>
</dbReference>
<sequence length="215" mass="24873">MDIKKLIYKSPALSGDYPDFKAETAPDDPFETFYEWFEHAVETGVVEPSAFMFSTVDGEGAPSSRIVNLRDMEADGFIIGSNAESRKGQDMQKNKNVAMTFYWREVGRQIRITGHAEAAPEELNRNDFIRRNPASKALSLTAKQSFELGSMEELEREMREAARQVKENPEAFKTWTLYKVIPSEMEFFQARKDLVHTRLKYERVDDGWKKMLLWP</sequence>
<dbReference type="InterPro" id="IPR000659">
    <property type="entry name" value="Pyridox_Oxase"/>
</dbReference>
<dbReference type="GO" id="GO:0010181">
    <property type="term" value="F:FMN binding"/>
    <property type="evidence" value="ECO:0007669"/>
    <property type="project" value="InterPro"/>
</dbReference>
<dbReference type="PIRSF" id="PIRSF000190">
    <property type="entry name" value="Pyd_amn-ph_oxd"/>
    <property type="match status" value="1"/>
</dbReference>
<dbReference type="EMBL" id="OBQF01000009">
    <property type="protein sequence ID" value="SOC45198.1"/>
    <property type="molecule type" value="Genomic_DNA"/>
</dbReference>
<feature type="binding site" evidence="5">
    <location>
        <position position="198"/>
    </location>
    <ligand>
        <name>FMN</name>
        <dbReference type="ChEBI" id="CHEBI:58210"/>
    </ligand>
</feature>
<evidence type="ECO:0000256" key="1">
    <source>
        <dbReference type="ARBA" id="ARBA00007301"/>
    </source>
</evidence>
<feature type="binding site" evidence="5">
    <location>
        <begin position="144"/>
        <end position="145"/>
    </location>
    <ligand>
        <name>FMN</name>
        <dbReference type="ChEBI" id="CHEBI:58210"/>
    </ligand>
</feature>
<comment type="similarity">
    <text evidence="1">Belongs to the pyridoxamine 5'-phosphate oxidase family.</text>
</comment>
<dbReference type="GO" id="GO:0004733">
    <property type="term" value="F:pyridoxamine phosphate oxidase activity"/>
    <property type="evidence" value="ECO:0007669"/>
    <property type="project" value="InterPro"/>
</dbReference>
<feature type="domain" description="Pyridoxamine 5'-phosphate oxidase N-terminal" evidence="6">
    <location>
        <begin position="38"/>
        <end position="154"/>
    </location>
</feature>
<dbReference type="Gene3D" id="2.30.110.10">
    <property type="entry name" value="Electron Transport, Fmn-binding Protein, Chain A"/>
    <property type="match status" value="1"/>
</dbReference>
<proteinExistence type="inferred from homology"/>
<feature type="binding site" evidence="5">
    <location>
        <position position="109"/>
    </location>
    <ligand>
        <name>FMN</name>
        <dbReference type="ChEBI" id="CHEBI:58210"/>
    </ligand>
</feature>
<evidence type="ECO:0000256" key="4">
    <source>
        <dbReference type="ARBA" id="ARBA00023002"/>
    </source>
</evidence>
<dbReference type="AlphaFoldDB" id="A0A285UUZ7"/>